<evidence type="ECO:0000313" key="4">
    <source>
        <dbReference type="EMBL" id="ECY8335782.1"/>
    </source>
</evidence>
<dbReference type="EMBL" id="AAMGPA010000026">
    <property type="protein sequence ID" value="EDH1553403.1"/>
    <property type="molecule type" value="Genomic_DNA"/>
</dbReference>
<dbReference type="EMBL" id="AALMHO010000035">
    <property type="protein sequence ID" value="EDB1091178.1"/>
    <property type="molecule type" value="Genomic_DNA"/>
</dbReference>
<evidence type="ECO:0000313" key="7">
    <source>
        <dbReference type="EMBL" id="ECZ0964916.1"/>
    </source>
</evidence>
<evidence type="ECO:0000313" key="11">
    <source>
        <dbReference type="EMBL" id="EDB1091178.1"/>
    </source>
</evidence>
<dbReference type="EMBL" id="AALEMJ010000019">
    <property type="protein sequence ID" value="ECY8335782.1"/>
    <property type="molecule type" value="Genomic_DNA"/>
</dbReference>
<dbReference type="EMBL" id="AAKXSQ010000044">
    <property type="protein sequence ID" value="ECW8259505.1"/>
    <property type="molecule type" value="Genomic_DNA"/>
</dbReference>
<dbReference type="EMBL" id="AALEPB010000019">
    <property type="protein sequence ID" value="ECY8756388.1"/>
    <property type="molecule type" value="Genomic_DNA"/>
</dbReference>
<reference evidence="2" key="1">
    <citation type="submission" date="2019-09" db="EMBL/GenBank/DDBJ databases">
        <authorList>
            <consortium name="PulseNet: The National Subtyping Network for Foodborne Disease Surveillance"/>
            <person name="Tarr C.L."/>
            <person name="Trees E."/>
            <person name="Katz L.S."/>
            <person name="Carleton-Romer H.A."/>
            <person name="Stroika S."/>
            <person name="Kucerova Z."/>
            <person name="Roache K.F."/>
            <person name="Sabol A.L."/>
            <person name="Besser J."/>
            <person name="Gerner-Smidt P."/>
        </authorList>
    </citation>
    <scope>NUCLEOTIDE SEQUENCE</scope>
    <source>
        <strain evidence="2">PNUSAS097256</strain>
        <strain evidence="7">PNUSAS103031</strain>
    </source>
</reference>
<protein>
    <submittedName>
        <fullName evidence="10">Uncharacterized protein</fullName>
    </submittedName>
</protein>
<dbReference type="EMBL" id="AAMEFW010000054">
    <property type="protein sequence ID" value="EDG4713701.1"/>
    <property type="molecule type" value="Genomic_DNA"/>
</dbReference>
<evidence type="ECO:0000313" key="2">
    <source>
        <dbReference type="EMBL" id="ECR8891005.1"/>
    </source>
</evidence>
<evidence type="ECO:0000313" key="5">
    <source>
        <dbReference type="EMBL" id="ECY8536474.1"/>
    </source>
</evidence>
<dbReference type="EMBL" id="AAKGHH010000028">
    <property type="protein sequence ID" value="ECR4724985.1"/>
    <property type="molecule type" value="Genomic_DNA"/>
</dbReference>
<evidence type="ECO:0000313" key="8">
    <source>
        <dbReference type="EMBL" id="ECZ1552735.1"/>
    </source>
</evidence>
<name>A0A5Y8JSP7_SALER</name>
<dbReference type="AlphaFoldDB" id="A0A5Y8JSP7"/>
<evidence type="ECO:0000313" key="12">
    <source>
        <dbReference type="EMBL" id="EDG4713701.1"/>
    </source>
</evidence>
<dbReference type="EMBL" id="AAKHRW010000020">
    <property type="protein sequence ID" value="ECR8891005.1"/>
    <property type="molecule type" value="Genomic_DNA"/>
</dbReference>
<proteinExistence type="predicted"/>
<reference evidence="10" key="2">
    <citation type="submission" date="2019-10" db="EMBL/GenBank/DDBJ databases">
        <authorList>
            <consortium name="NARMS: The National Antimicrobial Resistance Monitoring System"/>
        </authorList>
    </citation>
    <scope>NUCLEOTIDE SEQUENCE</scope>
    <source>
        <strain evidence="9">19NM08CB34-S</strain>
        <strain evidence="1">19PA08CB28-S</strain>
        <strain evidence="3">19SD07CB29-S1</strain>
        <strain evidence="12">19SD08CB19-S1</strain>
        <strain evidence="6">CVM N19S0506</strain>
        <strain evidence="5">CVM N19S0585</strain>
        <strain evidence="4">CVM N19S0677</strain>
        <strain evidence="11">CVM N19S0715</strain>
        <strain evidence="10">CVM N19S0953</strain>
    </source>
</reference>
<evidence type="ECO:0000313" key="14">
    <source>
        <dbReference type="EMBL" id="EDH1553403.1"/>
    </source>
</evidence>
<dbReference type="EMBL" id="AAMGOH010000013">
    <property type="protein sequence ID" value="EDH1463782.1"/>
    <property type="molecule type" value="Genomic_DNA"/>
</dbReference>
<dbReference type="EMBL" id="AALENV010000019">
    <property type="protein sequence ID" value="ECY8536474.1"/>
    <property type="molecule type" value="Genomic_DNA"/>
</dbReference>
<evidence type="ECO:0000313" key="1">
    <source>
        <dbReference type="EMBL" id="ECR4724985.1"/>
    </source>
</evidence>
<comment type="caution">
    <text evidence="10">The sequence shown here is derived from an EMBL/GenBank/DDBJ whole genome shotgun (WGS) entry which is preliminary data.</text>
</comment>
<gene>
    <name evidence="1" type="ORF">F1L07_20970</name>
    <name evidence="2" type="ORF">F2F24_19505</name>
    <name evidence="3" type="ORF">F3635_17595</name>
    <name evidence="7" type="ORF">F7379_20280</name>
    <name evidence="6" type="ORF">F7M02_21230</name>
    <name evidence="5" type="ORF">F7M37_20910</name>
    <name evidence="4" type="ORF">F7M75_20705</name>
    <name evidence="8" type="ORF">F7U47_22800</name>
    <name evidence="11" type="ORF">F8877_21760</name>
    <name evidence="10" type="ORF">F8944_23280</name>
    <name evidence="9" type="ORF">F8G36_21270</name>
    <name evidence="14" type="ORF">GCX57_22375</name>
    <name evidence="13" type="ORF">GCX66_18590</name>
    <name evidence="12" type="ORF">GCY43_22095</name>
</gene>
<sequence length="71" mass="7157">MNTGEATGVRIPEYVPARPDALAGQPDAGGELFLSRDRNENICTCTGHGLSAGSCGAGRADEPGVKLAGAE</sequence>
<evidence type="ECO:0000313" key="3">
    <source>
        <dbReference type="EMBL" id="ECW8259505.1"/>
    </source>
</evidence>
<evidence type="ECO:0000313" key="10">
    <source>
        <dbReference type="EMBL" id="EDB0968565.1"/>
    </source>
</evidence>
<dbReference type="EMBL" id="AALGXI010000019">
    <property type="protein sequence ID" value="ECZ5171851.1"/>
    <property type="molecule type" value="Genomic_DNA"/>
</dbReference>
<dbReference type="EMBL" id="AALFTB010000019">
    <property type="protein sequence ID" value="ECZ0964916.1"/>
    <property type="molecule type" value="Genomic_DNA"/>
</dbReference>
<evidence type="ECO:0000313" key="9">
    <source>
        <dbReference type="EMBL" id="ECZ5171851.1"/>
    </source>
</evidence>
<evidence type="ECO:0000313" key="6">
    <source>
        <dbReference type="EMBL" id="ECY8756388.1"/>
    </source>
</evidence>
<evidence type="ECO:0000313" key="13">
    <source>
        <dbReference type="EMBL" id="EDH1463782.1"/>
    </source>
</evidence>
<dbReference type="EMBL" id="AALFNL010000082">
    <property type="protein sequence ID" value="ECZ1552735.1"/>
    <property type="molecule type" value="Genomic_DNA"/>
</dbReference>
<accession>A0A5Y8JSP7</accession>
<organism evidence="10">
    <name type="scientific">Salmonella enterica</name>
    <name type="common">Salmonella choleraesuis</name>
    <dbReference type="NCBI Taxonomy" id="28901"/>
    <lineage>
        <taxon>Bacteria</taxon>
        <taxon>Pseudomonadati</taxon>
        <taxon>Pseudomonadota</taxon>
        <taxon>Gammaproteobacteria</taxon>
        <taxon>Enterobacterales</taxon>
        <taxon>Enterobacteriaceae</taxon>
        <taxon>Salmonella</taxon>
    </lineage>
</organism>
<reference evidence="13" key="3">
    <citation type="submission" date="2019-10" db="EMBL/GenBank/DDBJ databases">
        <authorList>
            <consortium name="GenomeTrakr network: Whole genome sequencing for foodborne pathogen traceback"/>
        </authorList>
    </citation>
    <scope>NUCLEOTIDE SEQUENCE</scope>
    <source>
        <strain evidence="13">FSIS11925272</strain>
        <strain evidence="14">FSIS11925417</strain>
        <strain evidence="8">FSIS21925579</strain>
    </source>
</reference>
<dbReference type="EMBL" id="AALMGT010000044">
    <property type="protein sequence ID" value="EDB0968565.1"/>
    <property type="molecule type" value="Genomic_DNA"/>
</dbReference>